<dbReference type="Pfam" id="PF20126">
    <property type="entry name" value="TumE"/>
    <property type="match status" value="1"/>
</dbReference>
<reference evidence="2" key="1">
    <citation type="submission" date="2019-05" db="EMBL/GenBank/DDBJ databases">
        <title>Candidatus Nanohalobium constans, a novel model system to study the DPANN nano-sized archaea: genomic and physiological characterization of a nanoarchaeon co-cultured with its chitinotrophic host.</title>
        <authorList>
            <person name="La Cono V."/>
            <person name="Arcadi E."/>
            <person name="Crisafi F."/>
            <person name="Denaro R."/>
            <person name="La Spada G."/>
            <person name="Messina E."/>
            <person name="Smedile F."/>
            <person name="Toshchakov S.V."/>
            <person name="Shevchenko M.A."/>
            <person name="Golyshin P.N."/>
            <person name="Golyshina O.V."/>
            <person name="Ferrer M."/>
            <person name="Rohde M."/>
            <person name="Mushegian A."/>
            <person name="Sorokin D.Y."/>
            <person name="Giuliano L."/>
            <person name="Yakimov M.M."/>
        </authorList>
    </citation>
    <scope>NUCLEOTIDE SEQUENCE [LARGE SCALE GENOMIC DNA]</scope>
    <source>
        <strain evidence="2">LC1Nh</strain>
    </source>
</reference>
<dbReference type="OrthoDB" id="371673at2157"/>
<accession>A0A5Q0UH59</accession>
<dbReference type="AlphaFoldDB" id="A0A5Q0UH59"/>
<dbReference type="EMBL" id="CP040089">
    <property type="protein sequence ID" value="QGA80924.1"/>
    <property type="molecule type" value="Genomic_DNA"/>
</dbReference>
<evidence type="ECO:0000313" key="2">
    <source>
        <dbReference type="Proteomes" id="UP000377803"/>
    </source>
</evidence>
<sequence>MISQVRETLEELDYVIDEQDLSFERIDGSTVLLKGSIVFVDGSRLEFTEFESPDNHDYRFQFMNQDNDLIRRWDNSPHHDVETFPDHVHTGDGVKPSEEKYMPEILKLVEDTVLSNI</sequence>
<gene>
    <name evidence="1" type="ORF">LC1Nh_1052</name>
</gene>
<dbReference type="InterPro" id="IPR045397">
    <property type="entry name" value="TumE-like"/>
</dbReference>
<dbReference type="RefSeq" id="WP_153550669.1">
    <property type="nucleotide sequence ID" value="NZ_CP040089.1"/>
</dbReference>
<protein>
    <submittedName>
        <fullName evidence="1">Uncharacterized protein</fullName>
    </submittedName>
</protein>
<dbReference type="GeneID" id="42365447"/>
<evidence type="ECO:0000313" key="1">
    <source>
        <dbReference type="EMBL" id="QGA80924.1"/>
    </source>
</evidence>
<name>A0A5Q0UH59_9ARCH</name>
<dbReference type="Proteomes" id="UP000377803">
    <property type="component" value="Chromosome"/>
</dbReference>
<dbReference type="KEGG" id="ncon:LC1Nh_1052"/>
<proteinExistence type="predicted"/>
<keyword evidence="2" id="KW-1185">Reference proteome</keyword>
<organism evidence="1 2">
    <name type="scientific">Candidatus Nanohalobium constans</name>
    <dbReference type="NCBI Taxonomy" id="2565781"/>
    <lineage>
        <taxon>Archaea</taxon>
        <taxon>Candidatus Nanohalarchaeota</taxon>
        <taxon>Candidatus Nanohalobia</taxon>
        <taxon>Candidatus Nanohalobiales</taxon>
        <taxon>Candidatus Nanohalobiaceae</taxon>
        <taxon>Candidatus Nanohalobium</taxon>
    </lineage>
</organism>